<dbReference type="Gene3D" id="3.40.50.1820">
    <property type="entry name" value="alpha/beta hydrolase"/>
    <property type="match status" value="1"/>
</dbReference>
<protein>
    <submittedName>
        <fullName evidence="1">Alpha/beta hydrolase</fullName>
    </submittedName>
</protein>
<evidence type="ECO:0000313" key="2">
    <source>
        <dbReference type="Proteomes" id="UP000249324"/>
    </source>
</evidence>
<dbReference type="Proteomes" id="UP000249324">
    <property type="component" value="Unassembled WGS sequence"/>
</dbReference>
<dbReference type="AlphaFoldDB" id="A0ABD6FI86"/>
<dbReference type="SUPFAM" id="SSF53474">
    <property type="entry name" value="alpha/beta-Hydrolases"/>
    <property type="match status" value="1"/>
</dbReference>
<dbReference type="EMBL" id="QGUI02000262">
    <property type="protein sequence ID" value="MFO7193720.1"/>
    <property type="molecule type" value="Genomic_DNA"/>
</dbReference>
<dbReference type="GO" id="GO:0016787">
    <property type="term" value="F:hydrolase activity"/>
    <property type="evidence" value="ECO:0007669"/>
    <property type="project" value="UniProtKB-KW"/>
</dbReference>
<evidence type="ECO:0000313" key="1">
    <source>
        <dbReference type="EMBL" id="MFO7193720.1"/>
    </source>
</evidence>
<keyword evidence="1" id="KW-0378">Hydrolase</keyword>
<feature type="non-terminal residue" evidence="1">
    <location>
        <position position="1"/>
    </location>
</feature>
<comment type="caution">
    <text evidence="1">The sequence shown here is derived from an EMBL/GenBank/DDBJ whole genome shotgun (WGS) entry which is preliminary data.</text>
</comment>
<organism evidence="1 2">
    <name type="scientific">Thermocrispum agreste</name>
    <dbReference type="NCBI Taxonomy" id="37925"/>
    <lineage>
        <taxon>Bacteria</taxon>
        <taxon>Bacillati</taxon>
        <taxon>Actinomycetota</taxon>
        <taxon>Actinomycetes</taxon>
        <taxon>Pseudonocardiales</taxon>
        <taxon>Pseudonocardiaceae</taxon>
        <taxon>Thermocrispum</taxon>
    </lineage>
</organism>
<sequence>VHSVGVLGGWHPLALRPELRRCLYDREQRRAMGHFYRFQVPIKPERDLVADDAAAVEQCLRRWSGPAWQDTPEFTEAARYLRAAMQIPGVAHCALEFYRWAFRSLFRGDGRRFANAMRDPSPVPVLQLHGRVDGCVLPRTAQASTAWAGRGSTLRELPGVGHYPHLEAPELTTDLLLEWLNR</sequence>
<accession>A0ABD6FI86</accession>
<name>A0ABD6FI86_9PSEU</name>
<reference evidence="1 2" key="1">
    <citation type="journal article" date="2021" name="BMC Genomics">
        <title>Genome-resolved metagenome and metatranscriptome analyses of thermophilic composting reveal key bacterial players and their metabolic interactions.</title>
        <authorList>
            <person name="Braga L.P.P."/>
            <person name="Pereira R.V."/>
            <person name="Martins L.F."/>
            <person name="Moura L.M.S."/>
            <person name="Sanchez F.B."/>
            <person name="Patane J.S.L."/>
            <person name="da Silva A.M."/>
            <person name="Setubal J.C."/>
        </authorList>
    </citation>
    <scope>NUCLEOTIDE SEQUENCE [LARGE SCALE GENOMIC DNA]</scope>
    <source>
        <strain evidence="1">ZC4RG45</strain>
    </source>
</reference>
<gene>
    <name evidence="1" type="ORF">DIU77_015870</name>
</gene>
<proteinExistence type="predicted"/>
<dbReference type="InterPro" id="IPR029058">
    <property type="entry name" value="AB_hydrolase_fold"/>
</dbReference>